<proteinExistence type="predicted"/>
<dbReference type="EMBL" id="ML122312">
    <property type="protein sequence ID" value="RPD53961.1"/>
    <property type="molecule type" value="Genomic_DNA"/>
</dbReference>
<organism evidence="3 4">
    <name type="scientific">Lentinus tigrinus ALCF2SS1-6</name>
    <dbReference type="NCBI Taxonomy" id="1328759"/>
    <lineage>
        <taxon>Eukaryota</taxon>
        <taxon>Fungi</taxon>
        <taxon>Dikarya</taxon>
        <taxon>Basidiomycota</taxon>
        <taxon>Agaricomycotina</taxon>
        <taxon>Agaricomycetes</taxon>
        <taxon>Polyporales</taxon>
        <taxon>Polyporaceae</taxon>
        <taxon>Lentinus</taxon>
    </lineage>
</organism>
<dbReference type="PANTHER" id="PTHR10622:SF10">
    <property type="entry name" value="HET DOMAIN-CONTAINING PROTEIN"/>
    <property type="match status" value="1"/>
</dbReference>
<dbReference type="STRING" id="1328759.A0A5C2RS41"/>
<keyword evidence="4" id="KW-1185">Reference proteome</keyword>
<evidence type="ECO:0000259" key="2">
    <source>
        <dbReference type="Pfam" id="PF26640"/>
    </source>
</evidence>
<name>A0A5C2RS41_9APHY</name>
<sequence>MNRRTACKYAHDVPALPPHHADLYSLLLLSLLCSLHLSAPYSESLFLHNPHECLPRRPRLSSLLLLTPFVHLAPSPDSPSIDHTIPVRILPYSSSSSICVPLVGSRYRLPFFESTQDLSMWVLSTDRAELHSFRTPEEVPGGFAALSHTWNNEPEDGPPEQSFQEVRKIQERCAKDGTNPRDFVGEKIRRCCELAQKHGFKWLWIDTCCIDKTSSAELSEAINSMFRYYALARVCYGYLRDVRDLDNICYDYEQAYRVKESIWFSRGWTLQELIAPRFFLFLSQSWTVLGTKADFANVLERSHGIPATVLRLEVSHTEFSIAQRMSWFGYRQTTRVEDEAYCLLGLFDIHMPPLYGEGRNAFRRLQEEIMRQSADTTLFAWWGYHLDQDLRSCLLAPSPSSFYGSDITYTPPRCNKEQAHLIQNDAALEYQDELQDEMTFSVTPDGILAHIPLIVCGGQTFADLYWIFRGSTPVLLHLEADSSQRRHASRRPLYVVSVRDKFRITYTDPPSKSGRYTIDGRRSAPASWRTILIKHRPSPRRLPGQLSDLRTLSFIPAAPTQLTLNAPFRFDEACIQSFMRQSGVGKVEVRNGQFCESRVVNLGHPPTTYIFTLRSVLFPDIIIKIGQCGQEGFSTGDQPWLPRRAPVWAKVHFVWVGRNDEPDIFTKLSNDAEHDCWEDHVSQWPDLQKSFHVDRDFSGLVVEEELTLSFTRCPINPGGTLVLDASYKEFGLPILPH</sequence>
<feature type="domain" description="DUF8212" evidence="2">
    <location>
        <begin position="360"/>
        <end position="389"/>
    </location>
</feature>
<dbReference type="Pfam" id="PF26640">
    <property type="entry name" value="DUF8212"/>
    <property type="match status" value="1"/>
</dbReference>
<dbReference type="AlphaFoldDB" id="A0A5C2RS41"/>
<protein>
    <submittedName>
        <fullName evidence="3">HET-domain-containing protein</fullName>
    </submittedName>
</protein>
<dbReference type="Pfam" id="PF06985">
    <property type="entry name" value="HET"/>
    <property type="match status" value="1"/>
</dbReference>
<evidence type="ECO:0000313" key="3">
    <source>
        <dbReference type="EMBL" id="RPD53961.1"/>
    </source>
</evidence>
<evidence type="ECO:0000259" key="1">
    <source>
        <dbReference type="Pfam" id="PF06985"/>
    </source>
</evidence>
<evidence type="ECO:0000313" key="4">
    <source>
        <dbReference type="Proteomes" id="UP000313359"/>
    </source>
</evidence>
<dbReference type="Proteomes" id="UP000313359">
    <property type="component" value="Unassembled WGS sequence"/>
</dbReference>
<dbReference type="InterPro" id="IPR058525">
    <property type="entry name" value="DUF8212"/>
</dbReference>
<gene>
    <name evidence="3" type="ORF">L227DRAFT_580868</name>
</gene>
<accession>A0A5C2RS41</accession>
<dbReference type="OrthoDB" id="20872at2759"/>
<feature type="domain" description="Heterokaryon incompatibility" evidence="1">
    <location>
        <begin position="143"/>
        <end position="254"/>
    </location>
</feature>
<dbReference type="InterPro" id="IPR010730">
    <property type="entry name" value="HET"/>
</dbReference>
<reference evidence="3" key="1">
    <citation type="journal article" date="2018" name="Genome Biol. Evol.">
        <title>Genomics and development of Lentinus tigrinus, a white-rot wood-decaying mushroom with dimorphic fruiting bodies.</title>
        <authorList>
            <person name="Wu B."/>
            <person name="Xu Z."/>
            <person name="Knudson A."/>
            <person name="Carlson A."/>
            <person name="Chen N."/>
            <person name="Kovaka S."/>
            <person name="LaButti K."/>
            <person name="Lipzen A."/>
            <person name="Pennachio C."/>
            <person name="Riley R."/>
            <person name="Schakwitz W."/>
            <person name="Umezawa K."/>
            <person name="Ohm R.A."/>
            <person name="Grigoriev I.V."/>
            <person name="Nagy L.G."/>
            <person name="Gibbons J."/>
            <person name="Hibbett D."/>
        </authorList>
    </citation>
    <scope>NUCLEOTIDE SEQUENCE [LARGE SCALE GENOMIC DNA]</scope>
    <source>
        <strain evidence="3">ALCF2SS1-6</strain>
    </source>
</reference>
<dbReference type="PANTHER" id="PTHR10622">
    <property type="entry name" value="HET DOMAIN-CONTAINING PROTEIN"/>
    <property type="match status" value="1"/>
</dbReference>